<gene>
    <name evidence="3" type="ORF">HNR45_000771</name>
</gene>
<protein>
    <submittedName>
        <fullName evidence="3">Nucleotide-binding universal stress UspA family protein</fullName>
    </submittedName>
</protein>
<proteinExistence type="inferred from homology"/>
<dbReference type="InterPro" id="IPR014729">
    <property type="entry name" value="Rossmann-like_a/b/a_fold"/>
</dbReference>
<dbReference type="EMBL" id="JACHHI010000003">
    <property type="protein sequence ID" value="MBB6477738.1"/>
    <property type="molecule type" value="Genomic_DNA"/>
</dbReference>
<evidence type="ECO:0000313" key="3">
    <source>
        <dbReference type="EMBL" id="MBB6477738.1"/>
    </source>
</evidence>
<dbReference type="SUPFAM" id="SSF52402">
    <property type="entry name" value="Adenine nucleotide alpha hydrolases-like"/>
    <property type="match status" value="1"/>
</dbReference>
<dbReference type="PRINTS" id="PR01438">
    <property type="entry name" value="UNVRSLSTRESS"/>
</dbReference>
<dbReference type="PANTHER" id="PTHR46268">
    <property type="entry name" value="STRESS RESPONSE PROTEIN NHAX"/>
    <property type="match status" value="1"/>
</dbReference>
<dbReference type="InterPro" id="IPR006016">
    <property type="entry name" value="UspA"/>
</dbReference>
<comment type="similarity">
    <text evidence="1">Belongs to the universal stress protein A family.</text>
</comment>
<dbReference type="OrthoDB" id="9777884at2"/>
<dbReference type="AlphaFoldDB" id="A0A841R4N0"/>
<sequence length="161" mass="17985">MRYQTILVALDGSDHAQLALEAAVTLAEKFGSRLILTHIMDIQYFTTAWFEPPRTRSEADDRVDYKPDTEAKLKETTDYQREFGRRILATAKDHVPAGIDYEIAYTVGSPREDLLKMADTYKADLIVMGSRGMGTLASMLVGSVSSYVVQHAEVPVLVIKQ</sequence>
<dbReference type="Gene3D" id="3.40.50.620">
    <property type="entry name" value="HUPs"/>
    <property type="match status" value="1"/>
</dbReference>
<evidence type="ECO:0000256" key="1">
    <source>
        <dbReference type="ARBA" id="ARBA00008791"/>
    </source>
</evidence>
<comment type="caution">
    <text evidence="3">The sequence shown here is derived from an EMBL/GenBank/DDBJ whole genome shotgun (WGS) entry which is preliminary data.</text>
</comment>
<dbReference type="Pfam" id="PF00582">
    <property type="entry name" value="Usp"/>
    <property type="match status" value="1"/>
</dbReference>
<dbReference type="Proteomes" id="UP000591941">
    <property type="component" value="Unassembled WGS sequence"/>
</dbReference>
<name>A0A841R4N0_9FIRM</name>
<accession>A0A841R4N0</accession>
<keyword evidence="4" id="KW-1185">Reference proteome</keyword>
<evidence type="ECO:0000313" key="4">
    <source>
        <dbReference type="Proteomes" id="UP000591941"/>
    </source>
</evidence>
<feature type="domain" description="UspA" evidence="2">
    <location>
        <begin position="3"/>
        <end position="160"/>
    </location>
</feature>
<dbReference type="RefSeq" id="WP_159822697.1">
    <property type="nucleotide sequence ID" value="NZ_CABWNB010000002.1"/>
</dbReference>
<organism evidence="3 4">
    <name type="scientific">Negativicoccus succinicivorans</name>
    <dbReference type="NCBI Taxonomy" id="620903"/>
    <lineage>
        <taxon>Bacteria</taxon>
        <taxon>Bacillati</taxon>
        <taxon>Bacillota</taxon>
        <taxon>Negativicutes</taxon>
        <taxon>Veillonellales</taxon>
        <taxon>Veillonellaceae</taxon>
        <taxon>Negativicoccus</taxon>
    </lineage>
</organism>
<dbReference type="InterPro" id="IPR006015">
    <property type="entry name" value="Universal_stress_UspA"/>
</dbReference>
<dbReference type="GeneID" id="93486049"/>
<reference evidence="3 4" key="1">
    <citation type="submission" date="2020-08" db="EMBL/GenBank/DDBJ databases">
        <title>Genomic Encyclopedia of Type Strains, Phase IV (KMG-IV): sequencing the most valuable type-strain genomes for metagenomic binning, comparative biology and taxonomic classification.</title>
        <authorList>
            <person name="Goeker M."/>
        </authorList>
    </citation>
    <scope>NUCLEOTIDE SEQUENCE [LARGE SCALE GENOMIC DNA]</scope>
    <source>
        <strain evidence="3 4">DSM 21255</strain>
    </source>
</reference>
<dbReference type="CDD" id="cd00293">
    <property type="entry name" value="USP-like"/>
    <property type="match status" value="1"/>
</dbReference>
<dbReference type="PANTHER" id="PTHR46268:SF6">
    <property type="entry name" value="UNIVERSAL STRESS PROTEIN UP12"/>
    <property type="match status" value="1"/>
</dbReference>
<evidence type="ECO:0000259" key="2">
    <source>
        <dbReference type="Pfam" id="PF00582"/>
    </source>
</evidence>